<protein>
    <submittedName>
        <fullName evidence="1">Uncharacterized protein</fullName>
    </submittedName>
</protein>
<evidence type="ECO:0000313" key="2">
    <source>
        <dbReference type="Proteomes" id="UP001591681"/>
    </source>
</evidence>
<dbReference type="Proteomes" id="UP001591681">
    <property type="component" value="Unassembled WGS sequence"/>
</dbReference>
<organism evidence="1 2">
    <name type="scientific">Coilia grayii</name>
    <name type="common">Gray's grenadier anchovy</name>
    <dbReference type="NCBI Taxonomy" id="363190"/>
    <lineage>
        <taxon>Eukaryota</taxon>
        <taxon>Metazoa</taxon>
        <taxon>Chordata</taxon>
        <taxon>Craniata</taxon>
        <taxon>Vertebrata</taxon>
        <taxon>Euteleostomi</taxon>
        <taxon>Actinopterygii</taxon>
        <taxon>Neopterygii</taxon>
        <taxon>Teleostei</taxon>
        <taxon>Clupei</taxon>
        <taxon>Clupeiformes</taxon>
        <taxon>Clupeoidei</taxon>
        <taxon>Engraulidae</taxon>
        <taxon>Coilinae</taxon>
        <taxon>Coilia</taxon>
    </lineage>
</organism>
<evidence type="ECO:0000313" key="1">
    <source>
        <dbReference type="EMBL" id="KAL2086978.1"/>
    </source>
</evidence>
<gene>
    <name evidence="1" type="ORF">ACEWY4_018037</name>
</gene>
<accession>A0ABD1JIH7</accession>
<proteinExistence type="predicted"/>
<name>A0ABD1JIH7_9TELE</name>
<keyword evidence="2" id="KW-1185">Reference proteome</keyword>
<sequence length="350" mass="40236">MAYDEKKVLLRLFLKLKEEGSVNPRVTVEDIMEWFFRLDRKTFKEWVPEFNEAGDDQLSLIWGINAHFKMQDIQQEVRRDLISGVSYEDNELSYRALHDTEMTSDELKMPMVRRIIGDIEIELQYYQCSRLHTRSEVVADIVTRLLQLMKTDPSGPTSMDLTPLAKNIVQAVHEQLSHVLPNTNRHAQYSRPAAARMTLSIFQKLVKSMYTADDMAEFLKTGNGTLMAAIIKLVSVKIGKLFQQPFQHLKPQSTLRLFMVASDYRGSPRAGEKMVIASEAVTSVVSLVLRKLYSEVDTEFHFQPHSWPLVDHVVNRLALSGVKVTKKRSKVTRHFTMNETVCMVNSVKPF</sequence>
<comment type="caution">
    <text evidence="1">The sequence shown here is derived from an EMBL/GenBank/DDBJ whole genome shotgun (WGS) entry which is preliminary data.</text>
</comment>
<dbReference type="EMBL" id="JBHFQA010000015">
    <property type="protein sequence ID" value="KAL2086978.1"/>
    <property type="molecule type" value="Genomic_DNA"/>
</dbReference>
<reference evidence="1 2" key="1">
    <citation type="submission" date="2024-09" db="EMBL/GenBank/DDBJ databases">
        <title>A chromosome-level genome assembly of Gray's grenadier anchovy, Coilia grayii.</title>
        <authorList>
            <person name="Fu Z."/>
        </authorList>
    </citation>
    <scope>NUCLEOTIDE SEQUENCE [LARGE SCALE GENOMIC DNA]</scope>
    <source>
        <strain evidence="1">G4</strain>
        <tissue evidence="1">Muscle</tissue>
    </source>
</reference>
<dbReference type="AlphaFoldDB" id="A0ABD1JIH7"/>